<reference evidence="2 4" key="2">
    <citation type="journal article" date="2013" name="Nature">
        <title>Insights into bilaterian evolution from three spiralian genomes.</title>
        <authorList>
            <person name="Simakov O."/>
            <person name="Marletaz F."/>
            <person name="Cho S.J."/>
            <person name="Edsinger-Gonzales E."/>
            <person name="Havlak P."/>
            <person name="Hellsten U."/>
            <person name="Kuo D.H."/>
            <person name="Larsson T."/>
            <person name="Lv J."/>
            <person name="Arendt D."/>
            <person name="Savage R."/>
            <person name="Osoegawa K."/>
            <person name="de Jong P."/>
            <person name="Grimwood J."/>
            <person name="Chapman J.A."/>
            <person name="Shapiro H."/>
            <person name="Aerts A."/>
            <person name="Otillar R.P."/>
            <person name="Terry A.Y."/>
            <person name="Boore J.L."/>
            <person name="Grigoriev I.V."/>
            <person name="Lindberg D.R."/>
            <person name="Seaver E.C."/>
            <person name="Weisblat D.A."/>
            <person name="Putnam N.H."/>
            <person name="Rokhsar D.S."/>
        </authorList>
    </citation>
    <scope>NUCLEOTIDE SEQUENCE</scope>
    <source>
        <strain evidence="2 4">I ESC-2004</strain>
    </source>
</reference>
<dbReference type="Gene3D" id="3.80.10.10">
    <property type="entry name" value="Ribonuclease Inhibitor"/>
    <property type="match status" value="1"/>
</dbReference>
<dbReference type="Pfam" id="PF12937">
    <property type="entry name" value="F-box-like"/>
    <property type="match status" value="1"/>
</dbReference>
<dbReference type="InterPro" id="IPR032675">
    <property type="entry name" value="LRR_dom_sf"/>
</dbReference>
<organism evidence="2">
    <name type="scientific">Capitella teleta</name>
    <name type="common">Polychaete worm</name>
    <dbReference type="NCBI Taxonomy" id="283909"/>
    <lineage>
        <taxon>Eukaryota</taxon>
        <taxon>Metazoa</taxon>
        <taxon>Spiralia</taxon>
        <taxon>Lophotrochozoa</taxon>
        <taxon>Annelida</taxon>
        <taxon>Polychaeta</taxon>
        <taxon>Sedentaria</taxon>
        <taxon>Scolecida</taxon>
        <taxon>Capitellidae</taxon>
        <taxon>Capitella</taxon>
    </lineage>
</organism>
<dbReference type="OMA" id="LWFPDMM"/>
<dbReference type="OrthoDB" id="6421103at2759"/>
<dbReference type="HOGENOM" id="CLU_601642_0_0_1"/>
<dbReference type="InterPro" id="IPR001810">
    <property type="entry name" value="F-box_dom"/>
</dbReference>
<evidence type="ECO:0000313" key="2">
    <source>
        <dbReference type="EMBL" id="ELU03814.1"/>
    </source>
</evidence>
<dbReference type="SUPFAM" id="SSF52047">
    <property type="entry name" value="RNI-like"/>
    <property type="match status" value="1"/>
</dbReference>
<dbReference type="InterPro" id="IPR036047">
    <property type="entry name" value="F-box-like_dom_sf"/>
</dbReference>
<dbReference type="SUPFAM" id="SSF81383">
    <property type="entry name" value="F-box domain"/>
    <property type="match status" value="1"/>
</dbReference>
<proteinExistence type="predicted"/>
<reference evidence="4" key="1">
    <citation type="submission" date="2012-12" db="EMBL/GenBank/DDBJ databases">
        <authorList>
            <person name="Hellsten U."/>
            <person name="Grimwood J."/>
            <person name="Chapman J.A."/>
            <person name="Shapiro H."/>
            <person name="Aerts A."/>
            <person name="Otillar R.P."/>
            <person name="Terry A.Y."/>
            <person name="Boore J.L."/>
            <person name="Simakov O."/>
            <person name="Marletaz F."/>
            <person name="Cho S.-J."/>
            <person name="Edsinger-Gonzales E."/>
            <person name="Havlak P."/>
            <person name="Kuo D.-H."/>
            <person name="Larsson T."/>
            <person name="Lv J."/>
            <person name="Arendt D."/>
            <person name="Savage R."/>
            <person name="Osoegawa K."/>
            <person name="de Jong P."/>
            <person name="Lindberg D.R."/>
            <person name="Seaver E.C."/>
            <person name="Weisblat D.A."/>
            <person name="Putnam N.H."/>
            <person name="Grigoriev I.V."/>
            <person name="Rokhsar D.S."/>
        </authorList>
    </citation>
    <scope>NUCLEOTIDE SEQUENCE</scope>
    <source>
        <strain evidence="4">I ESC-2004</strain>
    </source>
</reference>
<dbReference type="EnsemblMetazoa" id="CapteT199261">
    <property type="protein sequence ID" value="CapteP199261"/>
    <property type="gene ID" value="CapteG199261"/>
</dbReference>
<gene>
    <name evidence="2" type="ORF">CAPTEDRAFT_199261</name>
</gene>
<dbReference type="Proteomes" id="UP000014760">
    <property type="component" value="Unassembled WGS sequence"/>
</dbReference>
<dbReference type="AlphaFoldDB" id="R7UCU5"/>
<dbReference type="STRING" id="283909.R7UCU5"/>
<reference evidence="3" key="3">
    <citation type="submission" date="2015-06" db="UniProtKB">
        <authorList>
            <consortium name="EnsemblMetazoa"/>
        </authorList>
    </citation>
    <scope>IDENTIFICATION</scope>
</reference>
<name>R7UCU5_CAPTE</name>
<feature type="domain" description="F-box" evidence="1">
    <location>
        <begin position="34"/>
        <end position="80"/>
    </location>
</feature>
<evidence type="ECO:0000313" key="4">
    <source>
        <dbReference type="Proteomes" id="UP000014760"/>
    </source>
</evidence>
<dbReference type="EMBL" id="AMQN01008335">
    <property type="status" value="NOT_ANNOTATED_CDS"/>
    <property type="molecule type" value="Genomic_DNA"/>
</dbReference>
<accession>R7UCU5</accession>
<dbReference type="EMBL" id="KB302862">
    <property type="protein sequence ID" value="ELU03814.1"/>
    <property type="molecule type" value="Genomic_DNA"/>
</dbReference>
<dbReference type="PANTHER" id="PTHR20872:SF1">
    <property type="entry name" value="F-BOX DOMAIN-CONTAINING PROTEIN"/>
    <property type="match status" value="1"/>
</dbReference>
<keyword evidence="4" id="KW-1185">Reference proteome</keyword>
<dbReference type="SMART" id="SM00256">
    <property type="entry name" value="FBOX"/>
    <property type="match status" value="1"/>
</dbReference>
<evidence type="ECO:0000259" key="1">
    <source>
        <dbReference type="PROSITE" id="PS50181"/>
    </source>
</evidence>
<dbReference type="PANTHER" id="PTHR20872">
    <property type="match status" value="1"/>
</dbReference>
<sequence length="455" mass="52774">MGETSNFTSDNIVGVDDSGSITSSLVPRDGTATVHAWEHLPRLTLEKVMSYLDYEERLNMALVCSHWLHAFNCPQLWRKWNVVLGRNAIKEIRRLLQFSRQHAQHLHSLRIQCGHLRFMAWINVERMLIRVFSCLVRKGAQLKKVELIDFHSNRRGTDDALLNSLVAALVLFLRTQKRLQIVNFSDAFFSRQNGLNVIRALTADKSSMRIKYLNIQDLFQKELPLFDSRVLRIALRHCRHLRTLEMNYSCLSESIIDTFLRMKDLCLLDLKVDGQGPHSHTISTDKWSALRKANPTLRVAVYLERFADHLDIRRVVNHRMPVSEFQMWTGMNSHARPWFLKDSLLYVAENFSQHLQVIMMTLAPDLPVDDAVILLLTKCRCLQTFELQCPLDLLTVQTIYDMLINRRIGLRQLYLTVDDLSEAELIELEATVALYECDLDPELVVEVTGRESFEE</sequence>
<dbReference type="PROSITE" id="PS50181">
    <property type="entry name" value="FBOX"/>
    <property type="match status" value="1"/>
</dbReference>
<dbReference type="Gene3D" id="1.20.1280.50">
    <property type="match status" value="1"/>
</dbReference>
<protein>
    <recommendedName>
        <fullName evidence="1">F-box domain-containing protein</fullName>
    </recommendedName>
</protein>
<evidence type="ECO:0000313" key="3">
    <source>
        <dbReference type="EnsemblMetazoa" id="CapteP199261"/>
    </source>
</evidence>